<name>A0A6C0UU71_HALVO</name>
<dbReference type="InterPro" id="IPR019292">
    <property type="entry name" value="McrC"/>
</dbReference>
<feature type="compositionally biased region" description="Basic and acidic residues" evidence="1">
    <location>
        <begin position="1"/>
        <end position="10"/>
    </location>
</feature>
<organism evidence="2 3">
    <name type="scientific">Haloferax volcanii</name>
    <name type="common">Halobacterium volcanii</name>
    <dbReference type="NCBI Taxonomy" id="2246"/>
    <lineage>
        <taxon>Archaea</taxon>
        <taxon>Methanobacteriati</taxon>
        <taxon>Methanobacteriota</taxon>
        <taxon>Stenosarchaea group</taxon>
        <taxon>Halobacteria</taxon>
        <taxon>Halobacteriales</taxon>
        <taxon>Haloferacaceae</taxon>
        <taxon>Haloferax</taxon>
    </lineage>
</organism>
<evidence type="ECO:0008006" key="4">
    <source>
        <dbReference type="Google" id="ProtNLM"/>
    </source>
</evidence>
<dbReference type="Proteomes" id="UP000465667">
    <property type="component" value="Chromosome"/>
</dbReference>
<dbReference type="PANTHER" id="PTHR38733">
    <property type="entry name" value="PROTEIN MCRC"/>
    <property type="match status" value="1"/>
</dbReference>
<proteinExistence type="predicted"/>
<accession>A0A6C0UU71</accession>
<dbReference type="PANTHER" id="PTHR38733:SF1">
    <property type="entry name" value="TYPE IV METHYL-DIRECTED RESTRICTION ENZYME ECOKMCRBC"/>
    <property type="match status" value="1"/>
</dbReference>
<dbReference type="KEGG" id="hale:G3A49_13555"/>
<dbReference type="AlphaFoldDB" id="A0A6C0UU71"/>
<reference evidence="2 3" key="1">
    <citation type="submission" date="2020-02" db="EMBL/GenBank/DDBJ databases">
        <title>Whole genome sequence of Haloferax alexandrinus pws1.</title>
        <authorList>
            <person name="Verma D.K."/>
            <person name="Gopal K."/>
            <person name="Prasad E.S."/>
        </authorList>
    </citation>
    <scope>NUCLEOTIDE SEQUENCE [LARGE SCALE GENOMIC DNA]</scope>
    <source>
        <strain evidence="3">wsp1</strain>
    </source>
</reference>
<dbReference type="RefSeq" id="WP_163489365.1">
    <property type="nucleotide sequence ID" value="NZ_CP048738.1"/>
</dbReference>
<dbReference type="Pfam" id="PF10117">
    <property type="entry name" value="McrBC"/>
    <property type="match status" value="1"/>
</dbReference>
<evidence type="ECO:0000256" key="1">
    <source>
        <dbReference type="SAM" id="MobiDB-lite"/>
    </source>
</evidence>
<evidence type="ECO:0000313" key="2">
    <source>
        <dbReference type="EMBL" id="QIB79095.1"/>
    </source>
</evidence>
<gene>
    <name evidence="2" type="ORF">G3A49_13555</name>
</gene>
<dbReference type="EMBL" id="CP048738">
    <property type="protein sequence ID" value="QIB79095.1"/>
    <property type="molecule type" value="Genomic_DNA"/>
</dbReference>
<evidence type="ECO:0000313" key="3">
    <source>
        <dbReference type="Proteomes" id="UP000465667"/>
    </source>
</evidence>
<dbReference type="GeneID" id="44084454"/>
<sequence>MSVLDTREIDLPEGVSGPLIENSSGDQNRLGPEFNPGVLPDNYQNYLTLELDGRGGYVANTGPYVGIIPCKDDTFLPIKPKTEISNLTYFLRESGRMAHELDSPFDEDVPYQTIVDKLTGMHELFIRQLLNQLDRVKRNGLLKERVSEDVVLPRVEGRVNARNYARNVYRGRARAIPQTKSTQTVNNLPNQFLKFTLRKLVDAHFVDIEQDEIAHRLDYFRPVKSLDRSVDFREVKDVIRRAVEERDLPPSRSYYLAPLQLALLIIDQADITLDEEVEDEFQSFMFKMHEAFEDYIRNIVGDHLDERGYNVFNGEGTSHSIDLYDSRSTDVRKLEPDIVISKGTKDVGVIDVKYKDELSNNDHYQLWTYKRQYDVDYAAFISIPQPPQQGARKEYYNRKKFDEKISNFRFWMGDFEESETALFGFLDELIGY</sequence>
<feature type="region of interest" description="Disordered" evidence="1">
    <location>
        <begin position="1"/>
        <end position="32"/>
    </location>
</feature>
<protein>
    <recommendedName>
        <fullName evidence="4">Restriction endonuclease</fullName>
    </recommendedName>
</protein>